<dbReference type="EMBL" id="AWTP01000115">
    <property type="protein sequence ID" value="KGH10435.1"/>
    <property type="molecule type" value="Genomic_DNA"/>
</dbReference>
<reference evidence="2 3" key="1">
    <citation type="submission" date="2013-09" db="EMBL/GenBank/DDBJ databases">
        <title>High correlation between genotypes and phenotypes of environmental bacteria Comamonas testosteroni strains.</title>
        <authorList>
            <person name="Liu L."/>
            <person name="Zhu W."/>
            <person name="Xia X."/>
            <person name="Xu B."/>
            <person name="Luo M."/>
            <person name="Wang G."/>
        </authorList>
    </citation>
    <scope>NUCLEOTIDE SEQUENCE [LARGE SCALE GENOMIC DNA]</scope>
    <source>
        <strain evidence="2 3">DF2</strain>
    </source>
</reference>
<keyword evidence="1" id="KW-1133">Transmembrane helix</keyword>
<dbReference type="AlphaFoldDB" id="A0A0E3BTC6"/>
<protein>
    <submittedName>
        <fullName evidence="2">NnrS family protein</fullName>
    </submittedName>
</protein>
<evidence type="ECO:0000313" key="2">
    <source>
        <dbReference type="EMBL" id="KGH10435.1"/>
    </source>
</evidence>
<keyword evidence="3" id="KW-1185">Reference proteome</keyword>
<feature type="transmembrane region" description="Helical" evidence="1">
    <location>
        <begin position="184"/>
        <end position="203"/>
    </location>
</feature>
<feature type="transmembrane region" description="Helical" evidence="1">
    <location>
        <begin position="72"/>
        <end position="89"/>
    </location>
</feature>
<evidence type="ECO:0000256" key="1">
    <source>
        <dbReference type="SAM" id="Phobius"/>
    </source>
</evidence>
<dbReference type="Pfam" id="PF05940">
    <property type="entry name" value="NnrS"/>
    <property type="match status" value="1"/>
</dbReference>
<feature type="transmembrane region" description="Helical" evidence="1">
    <location>
        <begin position="252"/>
        <end position="270"/>
    </location>
</feature>
<gene>
    <name evidence="2" type="ORF">P608_15125</name>
</gene>
<feature type="transmembrane region" description="Helical" evidence="1">
    <location>
        <begin position="35"/>
        <end position="52"/>
    </location>
</feature>
<dbReference type="RefSeq" id="WP_034392983.1">
    <property type="nucleotide sequence ID" value="NZ_AWTM01000083.1"/>
</dbReference>
<sequence>MSELLQIEEPMGSVPQPKAPAPQWKALLELGFRPLYMAGCLWAAVSVALWVFAPQWLAGRLGGVQWHAHEMLWAFVATIAVGFLLTAASNWTGSNPIQGRALGGLCVLWLLARVGFLVVGDTAFAFAVVCELLFFAAAAVVLGRVIYAARSRRNYGLPMLVSGLGVADALFLRSVWQGSDYATLMHYLYTGLLCMAVIALLVARRVIPFFAMRAVTDLQIPMHTASGQWQLWAGVLGIVCLLLGWVSGMVTALAVTGLITLWQVLAWKPWAVRQVPLLWILYLGHAALGTGLLVAAFQASGWVLRLAWPVHVIGVAGFAVLIIGMVTRTALGHLGRPLCADGSIVVMYVLVLAAALLRLLALLPAGLPQAALHASALAWVLAFALYLWRFAPLLIRPRLPPAGLSAAQPSGYVASKSRKSV</sequence>
<keyword evidence="1" id="KW-0812">Transmembrane</keyword>
<feature type="transmembrane region" description="Helical" evidence="1">
    <location>
        <begin position="277"/>
        <end position="300"/>
    </location>
</feature>
<dbReference type="Proteomes" id="UP000029549">
    <property type="component" value="Unassembled WGS sequence"/>
</dbReference>
<name>A0A0E3BTC6_9BURK</name>
<organism evidence="2 3">
    <name type="scientific">Comamonas thiooxydans</name>
    <dbReference type="NCBI Taxonomy" id="363952"/>
    <lineage>
        <taxon>Bacteria</taxon>
        <taxon>Pseudomonadati</taxon>
        <taxon>Pseudomonadota</taxon>
        <taxon>Betaproteobacteria</taxon>
        <taxon>Burkholderiales</taxon>
        <taxon>Comamonadaceae</taxon>
        <taxon>Comamonas</taxon>
    </lineage>
</organism>
<dbReference type="InterPro" id="IPR010266">
    <property type="entry name" value="NnrS"/>
</dbReference>
<comment type="caution">
    <text evidence="2">The sequence shown here is derived from an EMBL/GenBank/DDBJ whole genome shotgun (WGS) entry which is preliminary data.</text>
</comment>
<feature type="transmembrane region" description="Helical" evidence="1">
    <location>
        <begin position="124"/>
        <end position="143"/>
    </location>
</feature>
<accession>A0A0E3BTC6</accession>
<feature type="transmembrane region" description="Helical" evidence="1">
    <location>
        <begin position="367"/>
        <end position="388"/>
    </location>
</feature>
<proteinExistence type="predicted"/>
<keyword evidence="1" id="KW-0472">Membrane</keyword>
<feature type="transmembrane region" description="Helical" evidence="1">
    <location>
        <begin position="101"/>
        <end position="118"/>
    </location>
</feature>
<feature type="transmembrane region" description="Helical" evidence="1">
    <location>
        <begin position="155"/>
        <end position="172"/>
    </location>
</feature>
<feature type="transmembrane region" description="Helical" evidence="1">
    <location>
        <begin position="338"/>
        <end position="361"/>
    </location>
</feature>
<evidence type="ECO:0000313" key="3">
    <source>
        <dbReference type="Proteomes" id="UP000029549"/>
    </source>
</evidence>
<feature type="transmembrane region" description="Helical" evidence="1">
    <location>
        <begin position="306"/>
        <end position="326"/>
    </location>
</feature>